<name>A0AC61NB81_9BACT</name>
<evidence type="ECO:0000313" key="2">
    <source>
        <dbReference type="Proteomes" id="UP000826212"/>
    </source>
</evidence>
<sequence length="1104" mass="126758">MKCRVRLLKMFLSLFVICSPFSGTICYAQYTPPLPPSKPSGTPVFNKNSPPNFQKIEYSKEITHKELFELYCSVDDVDGKVTEVEAVFTYDNRKMKMTFNSSLGQWELSRSFNAPGKYEFFLVAKDDGAGMSTSSQYFVTVVAAMPSDKQTVAHSVTSNSLIVDYMPEDRNTDFFHLTVYEKDEEHHVFFDQRLKISLHQNLHVEVEGLNPKTIYHVDIVFENDFKKTSYSHLKQITTSRATPEFRVELIAPQQEYDEFRVWGEVLQVEVEGSNLERDISVKLDNHMRCSLDNISWSDIGEMVTVVKQDAGVQTTLYFQCKHEICGFFKHKIEFKYDEAFDPTIIQFEREVVAPFSKTEFEVDKIKKTNRGTYQVHWTNRGTDFSDYDGVYLIVSTKDDVSFDPSVLNKNGIYYAVDLSSSTRDYEILPPFHSRKMFVSILPYKRIEEEVVSIRRGYKMSNKIYEGYLCSIPEISLSVFPAKQSGGMKGLWLECFNTHSYSLDRDKIKVLLFDESGNLYRECSNIDFTPRDENEHTLLRDLHSVDYGLSSCLVAVYYENYLVDYLRFGEAQWKNNAVMGDLKPMEWDDAVQKFTVSNSDPYFIFEKKILDGSFVKRCRLGHLGTAGLCFENSENSYLVWNGTDPNHFNSVKNWGHDIKEYHNLEISSQFKSVTLDEKLHCNSLTLHKETKLYGLDKIDPSCFFSRELVIESNQWYYFTPSLSCQDIGSFEPNFGEVYIKRFSDGEWVDVDPKCSLKENEGYIIFSNQDDLHISSSSTLNKMDFRLQYDMVPSLQKTKWQLIGNPCAYHTQIPSDLNDFTTGYVYRFDASKPGYNIYSSHGSVLVDDNKSEDIGPNEAFFVEQVGAGSIHWSSDISLKHNTPRKKRSTIPENMLELRISSVDGTASDNVLFVFQKGCNQRYALKEDATKLIYHKKGVPQVYSMVGAKQLVIDKRPLESQEIELNIMPKSLSQVKLDIKCRGDLINHAKICIEDLGNGEVRDLANNTSYSIPVQQTGNSMNFKLYVDFEKPDVEQSFRVKITESGTIIESLSATTKQIKIFNVLGIEVASFFLSGEVEKHITLKQGVYMLKVVEKGEYSTTKIIVY</sequence>
<keyword evidence="2" id="KW-1185">Reference proteome</keyword>
<proteinExistence type="predicted"/>
<evidence type="ECO:0000313" key="1">
    <source>
        <dbReference type="EMBL" id="QZE12727.1"/>
    </source>
</evidence>
<gene>
    <name evidence="1" type="ORF">K4L44_09005</name>
</gene>
<organism evidence="1 2">
    <name type="scientific">Halosquirtibacter laminarini</name>
    <dbReference type="NCBI Taxonomy" id="3374600"/>
    <lineage>
        <taxon>Bacteria</taxon>
        <taxon>Pseudomonadati</taxon>
        <taxon>Bacteroidota</taxon>
        <taxon>Bacteroidia</taxon>
        <taxon>Marinilabiliales</taxon>
        <taxon>Prolixibacteraceae</taxon>
        <taxon>Halosquirtibacter</taxon>
    </lineage>
</organism>
<protein>
    <submittedName>
        <fullName evidence="1">T9SS type A sorting domain-containing protein</fullName>
    </submittedName>
</protein>
<accession>A0AC61NB81</accession>
<dbReference type="EMBL" id="CP081303">
    <property type="protein sequence ID" value="QZE12727.1"/>
    <property type="molecule type" value="Genomic_DNA"/>
</dbReference>
<dbReference type="Proteomes" id="UP000826212">
    <property type="component" value="Chromosome"/>
</dbReference>
<reference evidence="1" key="1">
    <citation type="submission" date="2021-08" db="EMBL/GenBank/DDBJ databases">
        <title>Novel anaerobic bacterium isolated from sea squirt in East Sea, Republic of Korea.</title>
        <authorList>
            <person name="Nguyen T.H."/>
            <person name="Li Z."/>
            <person name="Lee Y.-J."/>
            <person name="Ko J."/>
            <person name="Kim S.-G."/>
        </authorList>
    </citation>
    <scope>NUCLEOTIDE SEQUENCE</scope>
    <source>
        <strain evidence="1">KCTC 25031</strain>
    </source>
</reference>